<name>A0A168N0Z3_MUCCL</name>
<organism evidence="1 2">
    <name type="scientific">Mucor lusitanicus CBS 277.49</name>
    <dbReference type="NCBI Taxonomy" id="747725"/>
    <lineage>
        <taxon>Eukaryota</taxon>
        <taxon>Fungi</taxon>
        <taxon>Fungi incertae sedis</taxon>
        <taxon>Mucoromycota</taxon>
        <taxon>Mucoromycotina</taxon>
        <taxon>Mucoromycetes</taxon>
        <taxon>Mucorales</taxon>
        <taxon>Mucorineae</taxon>
        <taxon>Mucoraceae</taxon>
        <taxon>Mucor</taxon>
    </lineage>
</organism>
<protein>
    <recommendedName>
        <fullName evidence="3">Transposase</fullName>
    </recommendedName>
</protein>
<gene>
    <name evidence="1" type="ORF">MUCCIDRAFT_109505</name>
</gene>
<proteinExistence type="predicted"/>
<evidence type="ECO:0000313" key="1">
    <source>
        <dbReference type="EMBL" id="OAD05636.1"/>
    </source>
</evidence>
<sequence length="400" mass="45641">MENKPANSATKAYVRRRLCISPSSKDSFSKNQFNSLVAATQRCINNKLPFDDLSAYKKLKHMSSRDVEAVQKLIKNTIEYIKKGIFQPEKYTDPKGSRFFSLLPLAQVSNRHVTLTVREIIALAIKAGVAIPRPKEDKEGKLLFHRCFYLRKAGIRLNFAARDFRYTLTTDGYSCCSFMEKRVKKKMKADAIKPSRVTAKVADSIVWGIDPGLHSVFTAVDQQGTIRTTSANEYYQRSGNTTFRNSLQRLQQQQPDDHAFVEALPTLKTSNLDDFMRSVAIRLQNLDRMRRFYAVLPKWRFKRYRSKQQTLNEMSNQLIGASRKYHPDTMQNHNVTIAFGDAGFSAKPGTRRLGGVKALRERLTADAMASRGRVLYFKTDEYLTSQVCNTCSTRTLGNIK</sequence>
<comment type="caution">
    <text evidence="1">The sequence shown here is derived from an EMBL/GenBank/DDBJ whole genome shotgun (WGS) entry which is preliminary data.</text>
</comment>
<keyword evidence="2" id="KW-1185">Reference proteome</keyword>
<evidence type="ECO:0008006" key="3">
    <source>
        <dbReference type="Google" id="ProtNLM"/>
    </source>
</evidence>
<evidence type="ECO:0000313" key="2">
    <source>
        <dbReference type="Proteomes" id="UP000077051"/>
    </source>
</evidence>
<accession>A0A168N0Z3</accession>
<dbReference type="VEuPathDB" id="FungiDB:MUCCIDRAFT_109505"/>
<dbReference type="EMBL" id="AMYB01000003">
    <property type="protein sequence ID" value="OAD05636.1"/>
    <property type="molecule type" value="Genomic_DNA"/>
</dbReference>
<reference evidence="1 2" key="1">
    <citation type="submission" date="2015-06" db="EMBL/GenBank/DDBJ databases">
        <title>Expansion of signal transduction pathways in fungi by whole-genome duplication.</title>
        <authorList>
            <consortium name="DOE Joint Genome Institute"/>
            <person name="Corrochano L.M."/>
            <person name="Kuo A."/>
            <person name="Marcet-Houben M."/>
            <person name="Polaino S."/>
            <person name="Salamov A."/>
            <person name="Villalobos J.M."/>
            <person name="Alvarez M.I."/>
            <person name="Avalos J."/>
            <person name="Benito E.P."/>
            <person name="Benoit I."/>
            <person name="Burger G."/>
            <person name="Camino L.P."/>
            <person name="Canovas D."/>
            <person name="Cerda-Olmedo E."/>
            <person name="Cheng J.-F."/>
            <person name="Dominguez A."/>
            <person name="Elias M."/>
            <person name="Eslava A.P."/>
            <person name="Glaser F."/>
            <person name="Grimwood J."/>
            <person name="Gutierrez G."/>
            <person name="Heitman J."/>
            <person name="Henrissat B."/>
            <person name="Iturriaga E.A."/>
            <person name="Lang B.F."/>
            <person name="Lavin J.L."/>
            <person name="Lee S."/>
            <person name="Li W."/>
            <person name="Lindquist E."/>
            <person name="Lopez-Garcia S."/>
            <person name="Luque E.M."/>
            <person name="Marcos A.T."/>
            <person name="Martin J."/>
            <person name="Mccluskey K."/>
            <person name="Medina H.R."/>
            <person name="Miralles-Duran A."/>
            <person name="Miyazaki A."/>
            <person name="Munoz-Torres E."/>
            <person name="Oguiza J.A."/>
            <person name="Ohm R."/>
            <person name="Olmedo M."/>
            <person name="Orejas M."/>
            <person name="Ortiz-Castellanos L."/>
            <person name="Pisabarro A.G."/>
            <person name="Rodriguez-Romero J."/>
            <person name="Ruiz-Herrera J."/>
            <person name="Ruiz-Vazquez R."/>
            <person name="Sanz C."/>
            <person name="Schackwitz W."/>
            <person name="Schmutz J."/>
            <person name="Shahriari M."/>
            <person name="Shelest E."/>
            <person name="Silva-Franco F."/>
            <person name="Soanes D."/>
            <person name="Syed K."/>
            <person name="Tagua V.G."/>
            <person name="Talbot N.J."/>
            <person name="Thon M."/>
            <person name="De Vries R.P."/>
            <person name="Wiebenga A."/>
            <person name="Yadav J.S."/>
            <person name="Braun E.L."/>
            <person name="Baker S."/>
            <person name="Garre V."/>
            <person name="Horwitz B."/>
            <person name="Torres-Martinez S."/>
            <person name="Idnurm A."/>
            <person name="Herrera-Estrella A."/>
            <person name="Gabaldon T."/>
            <person name="Grigoriev I.V."/>
        </authorList>
    </citation>
    <scope>NUCLEOTIDE SEQUENCE [LARGE SCALE GENOMIC DNA]</scope>
    <source>
        <strain evidence="1 2">CBS 277.49</strain>
    </source>
</reference>
<dbReference type="OrthoDB" id="2290473at2759"/>
<dbReference type="STRING" id="747725.A0A168N0Z3"/>
<dbReference type="AlphaFoldDB" id="A0A168N0Z3"/>
<dbReference type="Proteomes" id="UP000077051">
    <property type="component" value="Unassembled WGS sequence"/>
</dbReference>